<dbReference type="Gene3D" id="1.10.640.10">
    <property type="entry name" value="Haem peroxidase domain superfamily, animal type"/>
    <property type="match status" value="1"/>
</dbReference>
<evidence type="ECO:0000313" key="11">
    <source>
        <dbReference type="EMBL" id="KAL1857642.1"/>
    </source>
</evidence>
<keyword evidence="6" id="KW-0479">Metal-binding</keyword>
<keyword evidence="10" id="KW-0413">Isomerase</keyword>
<dbReference type="PANTHER" id="PTHR11903">
    <property type="entry name" value="PROSTAGLANDIN G/H SYNTHASE"/>
    <property type="match status" value="1"/>
</dbReference>
<keyword evidence="8" id="KW-0560">Oxidoreductase</keyword>
<keyword evidence="9" id="KW-0408">Iron</keyword>
<dbReference type="EMBL" id="JAZHXJ010000548">
    <property type="protein sequence ID" value="KAL1857642.1"/>
    <property type="molecule type" value="Genomic_DNA"/>
</dbReference>
<dbReference type="InterPro" id="IPR050783">
    <property type="entry name" value="Oxylipin_biosynth_metab"/>
</dbReference>
<dbReference type="Proteomes" id="UP001586593">
    <property type="component" value="Unassembled WGS sequence"/>
</dbReference>
<dbReference type="CDD" id="cd20612">
    <property type="entry name" value="CYP_LDS-like_C"/>
    <property type="match status" value="1"/>
</dbReference>
<dbReference type="CDD" id="cd09817">
    <property type="entry name" value="linoleate_diol_synthase_like"/>
    <property type="match status" value="1"/>
</dbReference>
<evidence type="ECO:0000256" key="5">
    <source>
        <dbReference type="ARBA" id="ARBA00022617"/>
    </source>
</evidence>
<dbReference type="PANTHER" id="PTHR11903:SF37">
    <property type="entry name" value="PSI-PRODUCING OXYGENASE A"/>
    <property type="match status" value="1"/>
</dbReference>
<keyword evidence="12" id="KW-1185">Reference proteome</keyword>
<dbReference type="SUPFAM" id="SSF48113">
    <property type="entry name" value="Heme-dependent peroxidases"/>
    <property type="match status" value="1"/>
</dbReference>
<evidence type="ECO:0000256" key="2">
    <source>
        <dbReference type="ARBA" id="ARBA00011881"/>
    </source>
</evidence>
<comment type="catalytic activity">
    <reaction evidence="1">
        <text>(9Z,12Z)-octadecadienoate + O2 = (8R,9Z,12Z)-8-hydroperoxyoctadeca-9,12-dienoate</text>
        <dbReference type="Rhea" id="RHEA:25395"/>
        <dbReference type="ChEBI" id="CHEBI:15379"/>
        <dbReference type="ChEBI" id="CHEBI:30245"/>
        <dbReference type="ChEBI" id="CHEBI:58659"/>
        <dbReference type="EC" id="1.13.11.60"/>
    </reaction>
</comment>
<keyword evidence="5" id="KW-0349">Heme</keyword>
<proteinExistence type="predicted"/>
<dbReference type="Gene3D" id="1.10.630.10">
    <property type="entry name" value="Cytochrome P450"/>
    <property type="match status" value="1"/>
</dbReference>
<dbReference type="InterPro" id="IPR036396">
    <property type="entry name" value="Cyt_P450_sf"/>
</dbReference>
<dbReference type="Pfam" id="PF03098">
    <property type="entry name" value="An_peroxidase"/>
    <property type="match status" value="3"/>
</dbReference>
<dbReference type="SUPFAM" id="SSF48264">
    <property type="entry name" value="Cytochrome P450"/>
    <property type="match status" value="1"/>
</dbReference>
<dbReference type="InterPro" id="IPR037120">
    <property type="entry name" value="Haem_peroxidase_sf_animal"/>
</dbReference>
<evidence type="ECO:0000256" key="8">
    <source>
        <dbReference type="ARBA" id="ARBA00023002"/>
    </source>
</evidence>
<dbReference type="InterPro" id="IPR034812">
    <property type="entry name" value="Ppo-like_N"/>
</dbReference>
<evidence type="ECO:0000256" key="4">
    <source>
        <dbReference type="ARBA" id="ARBA00022559"/>
    </source>
</evidence>
<gene>
    <name evidence="11" type="ORF">VTK73DRAFT_7992</name>
</gene>
<comment type="subunit">
    <text evidence="2">Homotetramer.</text>
</comment>
<dbReference type="InterPro" id="IPR019791">
    <property type="entry name" value="Haem_peroxidase_animal"/>
</dbReference>
<dbReference type="InterPro" id="IPR010255">
    <property type="entry name" value="Haem_peroxidase_sf"/>
</dbReference>
<name>A0ABR3WB18_9PEZI</name>
<protein>
    <recommendedName>
        <fullName evidence="3">linoleate 8R-lipoxygenase</fullName>
        <ecNumber evidence="3">1.13.11.60</ecNumber>
    </recommendedName>
</protein>
<evidence type="ECO:0000256" key="1">
    <source>
        <dbReference type="ARBA" id="ARBA00000699"/>
    </source>
</evidence>
<evidence type="ECO:0000256" key="10">
    <source>
        <dbReference type="ARBA" id="ARBA00023235"/>
    </source>
</evidence>
<evidence type="ECO:0000313" key="12">
    <source>
        <dbReference type="Proteomes" id="UP001586593"/>
    </source>
</evidence>
<dbReference type="Pfam" id="PF00067">
    <property type="entry name" value="p450"/>
    <property type="match status" value="1"/>
</dbReference>
<evidence type="ECO:0000256" key="6">
    <source>
        <dbReference type="ARBA" id="ARBA00022723"/>
    </source>
</evidence>
<sequence>MDKRYRYRTADGSFNNIYNPRLGAAGSAYARSVKPITMQQPNLPDPGDIFDRLLARSQFEAHPLGISSMLYYMATLIIHDLFSTSRADNNINESSSYLDLSTLYGRNEDEQKAVRTFQDGLLKPDTFSSVRILSFPPGCSVLLVMFNRFHNYVVTQLAMINEGGRFTKPGEGAPAKAWDQYDEDLFQTGRLVTCGLYVNIILRDYVRTFLALNRTGHTFSLDPRIQENIGSQNKPSSGGPIGAGNQTSVEFNLLYRWHSSVSPRDEKWTEDFMSKILPPGVSPETASMEDLMRAMGTLEATIPKEPEDRTFGGLRRLEDGTFSDDELVAILTESTEDLAGAFGAHTIPKSLRAIEMLGIMQARYWNVATLNEFRQFVGLTRHASFEDINPDPTVADQLRNFYESPDSVELYPGLLAEKTKPPIVPGSGLCGNFTTTFAILTDAISLGHVMYKLILRAFPRHYRGDSIYAHFPFVIPSENKKILDALKTSYLYSWEVPKYQPSQDFFWIKSYDATTKILENHVDFKVPWAEGFAYALSADDGTVYGLDFPLTGDSSVNFESRRQIGRALYPPMSDWHAEIASCFEMHTKRLLRQYGYPANSSKARIKTFEIDLVRDVVGPLAANFAADLFSIPIKNAVTPAGVFSEHQLYLALMISFISVFNVDVANSLKLRIAGREAVQQIGQLLLLDDALIAQGAIVETLKTHFVNLVNRLRHHSQHVNIDNIRAEYPTMRLYGDHFIERLMKNDTHHKTLAGTVWGVITPTVAAATGNMIESLTDAVDYYLDRGKEHLPKLYELAHANTKEADSLLEKYLMEALRLRGSVATFRNVATDRTIEDYDPVIPDPSDPTGLYPLPNPDAISSKRTLHLKAGQRVLTDFVAAGHDPLQFPEPDKVRLDRPLDKYLTFGWGQHQCLGLDATRAGMTAALKALVGLKNLRRADGPRGKPNSIQTSVWKGQVGSTRNPDIGWKGQRTFLQADGTGYWLLPTTMKIRWDED</sequence>
<accession>A0ABR3WB18</accession>
<keyword evidence="4" id="KW-0575">Peroxidase</keyword>
<dbReference type="InterPro" id="IPR017972">
    <property type="entry name" value="Cyt_P450_CS"/>
</dbReference>
<dbReference type="PROSITE" id="PS00086">
    <property type="entry name" value="CYTOCHROME_P450"/>
    <property type="match status" value="1"/>
</dbReference>
<reference evidence="11 12" key="1">
    <citation type="journal article" date="2024" name="Commun. Biol.">
        <title>Comparative genomic analysis of thermophilic fungi reveals convergent evolutionary adaptations and gene losses.</title>
        <authorList>
            <person name="Steindorff A.S."/>
            <person name="Aguilar-Pontes M.V."/>
            <person name="Robinson A.J."/>
            <person name="Andreopoulos B."/>
            <person name="LaButti K."/>
            <person name="Kuo A."/>
            <person name="Mondo S."/>
            <person name="Riley R."/>
            <person name="Otillar R."/>
            <person name="Haridas S."/>
            <person name="Lipzen A."/>
            <person name="Grimwood J."/>
            <person name="Schmutz J."/>
            <person name="Clum A."/>
            <person name="Reid I.D."/>
            <person name="Moisan M.C."/>
            <person name="Butler G."/>
            <person name="Nguyen T.T.M."/>
            <person name="Dewar K."/>
            <person name="Conant G."/>
            <person name="Drula E."/>
            <person name="Henrissat B."/>
            <person name="Hansel C."/>
            <person name="Singer S."/>
            <person name="Hutchinson M.I."/>
            <person name="de Vries R.P."/>
            <person name="Natvig D.O."/>
            <person name="Powell A.J."/>
            <person name="Tsang A."/>
            <person name="Grigoriev I.V."/>
        </authorList>
    </citation>
    <scope>NUCLEOTIDE SEQUENCE [LARGE SCALE GENOMIC DNA]</scope>
    <source>
        <strain evidence="11 12">ATCC 24622</strain>
    </source>
</reference>
<evidence type="ECO:0000256" key="9">
    <source>
        <dbReference type="ARBA" id="ARBA00023004"/>
    </source>
</evidence>
<comment type="caution">
    <text evidence="11">The sequence shown here is derived from an EMBL/GenBank/DDBJ whole genome shotgun (WGS) entry which is preliminary data.</text>
</comment>
<organism evidence="11 12">
    <name type="scientific">Phialemonium thermophilum</name>
    <dbReference type="NCBI Taxonomy" id="223376"/>
    <lineage>
        <taxon>Eukaryota</taxon>
        <taxon>Fungi</taxon>
        <taxon>Dikarya</taxon>
        <taxon>Ascomycota</taxon>
        <taxon>Pezizomycotina</taxon>
        <taxon>Sordariomycetes</taxon>
        <taxon>Sordariomycetidae</taxon>
        <taxon>Cephalothecales</taxon>
        <taxon>Cephalothecaceae</taxon>
        <taxon>Phialemonium</taxon>
    </lineage>
</organism>
<dbReference type="EC" id="1.13.11.60" evidence="3"/>
<evidence type="ECO:0000256" key="7">
    <source>
        <dbReference type="ARBA" id="ARBA00022964"/>
    </source>
</evidence>
<dbReference type="PROSITE" id="PS50292">
    <property type="entry name" value="PEROXIDASE_3"/>
    <property type="match status" value="1"/>
</dbReference>
<keyword evidence="7" id="KW-0223">Dioxygenase</keyword>
<evidence type="ECO:0000256" key="3">
    <source>
        <dbReference type="ARBA" id="ARBA00013239"/>
    </source>
</evidence>
<dbReference type="InterPro" id="IPR001128">
    <property type="entry name" value="Cyt_P450"/>
</dbReference>